<keyword evidence="7" id="KW-1185">Reference proteome</keyword>
<proteinExistence type="inferred from homology"/>
<dbReference type="Proteomes" id="UP001431221">
    <property type="component" value="Unassembled WGS sequence"/>
</dbReference>
<dbReference type="CDD" id="cd07720">
    <property type="entry name" value="OPHC2-like_MBL-fold"/>
    <property type="match status" value="1"/>
</dbReference>
<dbReference type="RefSeq" id="WP_248153473.1">
    <property type="nucleotide sequence ID" value="NZ_JALNMJ010000005.1"/>
</dbReference>
<dbReference type="PANTHER" id="PTHR42978:SF6">
    <property type="entry name" value="QUORUM-QUENCHING LACTONASE YTNP-RELATED"/>
    <property type="match status" value="1"/>
</dbReference>
<keyword evidence="4" id="KW-0862">Zinc</keyword>
<reference evidence="6" key="1">
    <citation type="submission" date="2022-04" db="EMBL/GenBank/DDBJ databases">
        <title>Roseibium sp. CAU 1639 isolated from mud.</title>
        <authorList>
            <person name="Kim W."/>
        </authorList>
    </citation>
    <scope>NUCLEOTIDE SEQUENCE</scope>
    <source>
        <strain evidence="6">CAU 1639</strain>
    </source>
</reference>
<keyword evidence="2" id="KW-0479">Metal-binding</keyword>
<dbReference type="InterPro" id="IPR036866">
    <property type="entry name" value="RibonucZ/Hydroxyglut_hydro"/>
</dbReference>
<dbReference type="InterPro" id="IPR051013">
    <property type="entry name" value="MBL_superfamily_lactonases"/>
</dbReference>
<protein>
    <submittedName>
        <fullName evidence="6">MBL fold metallo-hydrolase</fullName>
    </submittedName>
</protein>
<dbReference type="Pfam" id="PF00753">
    <property type="entry name" value="Lactamase_B"/>
    <property type="match status" value="1"/>
</dbReference>
<evidence type="ECO:0000256" key="4">
    <source>
        <dbReference type="ARBA" id="ARBA00022833"/>
    </source>
</evidence>
<dbReference type="InterPro" id="IPR001279">
    <property type="entry name" value="Metallo-B-lactamas"/>
</dbReference>
<sequence>MLDTDIAPCPTAATTVGDLTVTALPDGYLDIPAAYFSNLTPEEAERVTPAARFGANTWLIEAGDRRILVDAGSGHWLKERFPASGALDWAGDDRARDRADITDIIVTHMHADHIGGLVAGAASLFPQAEIHVQAVEWDFWTDEALPTSAPEDRRPLIALIQSLAAPLKNQIRLHSGETDLGHGIRLAPAPGHTPGHQIVHLSSGPDQLLLLADTVVSDALQFANPEVRYALDSDPDQAAVTRKKLFERLTADGIPFAATHLATENFGVLKRLGEGFCFQPL</sequence>
<accession>A0ABT0GST3</accession>
<dbReference type="SUPFAM" id="SSF56281">
    <property type="entry name" value="Metallo-hydrolase/oxidoreductase"/>
    <property type="match status" value="1"/>
</dbReference>
<evidence type="ECO:0000256" key="1">
    <source>
        <dbReference type="ARBA" id="ARBA00007749"/>
    </source>
</evidence>
<evidence type="ECO:0000259" key="5">
    <source>
        <dbReference type="SMART" id="SM00849"/>
    </source>
</evidence>
<dbReference type="EMBL" id="JALNMJ010000005">
    <property type="protein sequence ID" value="MCK7612496.1"/>
    <property type="molecule type" value="Genomic_DNA"/>
</dbReference>
<dbReference type="SMART" id="SM00849">
    <property type="entry name" value="Lactamase_B"/>
    <property type="match status" value="1"/>
</dbReference>
<feature type="domain" description="Metallo-beta-lactamase" evidence="5">
    <location>
        <begin position="54"/>
        <end position="260"/>
    </location>
</feature>
<evidence type="ECO:0000256" key="2">
    <source>
        <dbReference type="ARBA" id="ARBA00022723"/>
    </source>
</evidence>
<evidence type="ECO:0000313" key="7">
    <source>
        <dbReference type="Proteomes" id="UP001431221"/>
    </source>
</evidence>
<evidence type="ECO:0000313" key="6">
    <source>
        <dbReference type="EMBL" id="MCK7612496.1"/>
    </source>
</evidence>
<comment type="caution">
    <text evidence="6">The sequence shown here is derived from an EMBL/GenBank/DDBJ whole genome shotgun (WGS) entry which is preliminary data.</text>
</comment>
<name>A0ABT0GST3_9HYPH</name>
<comment type="similarity">
    <text evidence="1">Belongs to the metallo-beta-lactamase superfamily.</text>
</comment>
<organism evidence="6 7">
    <name type="scientific">Roseibium sediminicola</name>
    <dbReference type="NCBI Taxonomy" id="2933272"/>
    <lineage>
        <taxon>Bacteria</taxon>
        <taxon>Pseudomonadati</taxon>
        <taxon>Pseudomonadota</taxon>
        <taxon>Alphaproteobacteria</taxon>
        <taxon>Hyphomicrobiales</taxon>
        <taxon>Stappiaceae</taxon>
        <taxon>Roseibium</taxon>
    </lineage>
</organism>
<keyword evidence="3" id="KW-0378">Hydrolase</keyword>
<evidence type="ECO:0000256" key="3">
    <source>
        <dbReference type="ARBA" id="ARBA00022801"/>
    </source>
</evidence>
<dbReference type="Gene3D" id="3.60.15.10">
    <property type="entry name" value="Ribonuclease Z/Hydroxyacylglutathione hydrolase-like"/>
    <property type="match status" value="1"/>
</dbReference>
<dbReference type="PANTHER" id="PTHR42978">
    <property type="entry name" value="QUORUM-QUENCHING LACTONASE YTNP-RELATED-RELATED"/>
    <property type="match status" value="1"/>
</dbReference>
<gene>
    <name evidence="6" type="ORF">M0H32_10020</name>
</gene>